<dbReference type="Pfam" id="PF08805">
    <property type="entry name" value="PilS"/>
    <property type="match status" value="1"/>
</dbReference>
<dbReference type="RefSeq" id="WP_071960556.1">
    <property type="nucleotide sequence ID" value="NZ_CP018025.1"/>
</dbReference>
<keyword evidence="1" id="KW-1133">Transmembrane helix</keyword>
<evidence type="ECO:0000256" key="1">
    <source>
        <dbReference type="SAM" id="Phobius"/>
    </source>
</evidence>
<protein>
    <recommendedName>
        <fullName evidence="2">Type 4 secretion system PilS N-terminal domain-containing protein</fullName>
    </recommendedName>
</protein>
<dbReference type="InterPro" id="IPR012902">
    <property type="entry name" value="N_methyl_site"/>
</dbReference>
<dbReference type="Pfam" id="PF07963">
    <property type="entry name" value="N_methyl"/>
    <property type="match status" value="1"/>
</dbReference>
<dbReference type="NCBIfam" id="TIGR02532">
    <property type="entry name" value="IV_pilin_GFxxxE"/>
    <property type="match status" value="1"/>
</dbReference>
<proteinExistence type="predicted"/>
<dbReference type="InterPro" id="IPR014911">
    <property type="entry name" value="PilS_N"/>
</dbReference>
<keyword evidence="1" id="KW-0472">Membrane</keyword>
<evidence type="ECO:0000259" key="2">
    <source>
        <dbReference type="Pfam" id="PF08805"/>
    </source>
</evidence>
<reference evidence="3 4" key="1">
    <citation type="submission" date="2016-11" db="EMBL/GenBank/DDBJ databases">
        <title>Networking in microbes: conjugative elements and plasmids in the genus Alteromonas.</title>
        <authorList>
            <person name="Lopez-Perez M."/>
            <person name="Ramon-Marco N."/>
            <person name="Rodriguez-Valera F."/>
        </authorList>
    </citation>
    <scope>NUCLEOTIDE SEQUENCE [LARGE SCALE GENOMIC DNA]</scope>
    <source>
        <strain evidence="3 4">CP48</strain>
        <plasmid evidence="4">pamcp48-600</plasmid>
    </source>
</reference>
<dbReference type="AlphaFoldDB" id="A0AAC9JGA0"/>
<feature type="domain" description="Type 4 secretion system PilS N-terminal" evidence="2">
    <location>
        <begin position="44"/>
        <end position="177"/>
    </location>
</feature>
<evidence type="ECO:0000313" key="3">
    <source>
        <dbReference type="EMBL" id="APD91946.1"/>
    </source>
</evidence>
<organism evidence="3 4">
    <name type="scientific">Alteromonas mediterranea</name>
    <dbReference type="NCBI Taxonomy" id="314275"/>
    <lineage>
        <taxon>Bacteria</taxon>
        <taxon>Pseudomonadati</taxon>
        <taxon>Pseudomonadota</taxon>
        <taxon>Gammaproteobacteria</taxon>
        <taxon>Alteromonadales</taxon>
        <taxon>Alteromonadaceae</taxon>
        <taxon>Alteromonas/Salinimonas group</taxon>
        <taxon>Alteromonas</taxon>
    </lineage>
</organism>
<dbReference type="Proteomes" id="UP000182101">
    <property type="component" value="Plasmid pAMCP48-600"/>
</dbReference>
<dbReference type="SUPFAM" id="SSF54523">
    <property type="entry name" value="Pili subunits"/>
    <property type="match status" value="1"/>
</dbReference>
<dbReference type="InterPro" id="IPR045584">
    <property type="entry name" value="Pilin-like"/>
</dbReference>
<sequence length="181" mass="20120">MLNVLQKRNKNQRGFTMLEIGVTIAIMLIGAAIIVPIVSGYLDTSRVNNEVSAMRATFDKVQQRYQREPITTDIDNQELIEANLLAANYRTNSSFQIYNIFDGQVTIDGVDENGMTWVSEGIPESVCAELVENARSLQFELVTIGSTELRYSDSLNADFTQACIGAVADDVVTITWTLEEN</sequence>
<keyword evidence="3" id="KW-0614">Plasmid</keyword>
<accession>A0AAC9JGA0</accession>
<feature type="transmembrane region" description="Helical" evidence="1">
    <location>
        <begin position="20"/>
        <end position="42"/>
    </location>
</feature>
<geneLocation type="plasmid" evidence="4">
    <name>pamcp48-600</name>
</geneLocation>
<dbReference type="Gene3D" id="3.30.1690.10">
    <property type="entry name" value="TcpA-like pilin"/>
    <property type="match status" value="1"/>
</dbReference>
<dbReference type="EMBL" id="CP018025">
    <property type="protein sequence ID" value="APD91946.1"/>
    <property type="molecule type" value="Genomic_DNA"/>
</dbReference>
<gene>
    <name evidence="3" type="ORF">BM524_18675</name>
</gene>
<name>A0AAC9JGA0_9ALTE</name>
<keyword evidence="1" id="KW-0812">Transmembrane</keyword>
<evidence type="ECO:0000313" key="4">
    <source>
        <dbReference type="Proteomes" id="UP000182101"/>
    </source>
</evidence>